<dbReference type="EMBL" id="BMOS01000041">
    <property type="protein sequence ID" value="GGN65903.1"/>
    <property type="molecule type" value="Genomic_DNA"/>
</dbReference>
<keyword evidence="1" id="KW-1133">Transmembrane helix</keyword>
<evidence type="ECO:0000256" key="1">
    <source>
        <dbReference type="SAM" id="Phobius"/>
    </source>
</evidence>
<feature type="transmembrane region" description="Helical" evidence="1">
    <location>
        <begin position="7"/>
        <end position="23"/>
    </location>
</feature>
<evidence type="ECO:0000313" key="3">
    <source>
        <dbReference type="Proteomes" id="UP000624041"/>
    </source>
</evidence>
<keyword evidence="1" id="KW-0812">Transmembrane</keyword>
<keyword evidence="1" id="KW-0472">Membrane</keyword>
<keyword evidence="3" id="KW-1185">Reference proteome</keyword>
<dbReference type="AlphaFoldDB" id="A0A917Y4H0"/>
<proteinExistence type="predicted"/>
<reference evidence="2" key="1">
    <citation type="journal article" date="2014" name="Int. J. Syst. Evol. Microbiol.">
        <title>Complete genome sequence of Corynebacterium casei LMG S-19264T (=DSM 44701T), isolated from a smear-ripened cheese.</title>
        <authorList>
            <consortium name="US DOE Joint Genome Institute (JGI-PGF)"/>
            <person name="Walter F."/>
            <person name="Albersmeier A."/>
            <person name="Kalinowski J."/>
            <person name="Ruckert C."/>
        </authorList>
    </citation>
    <scope>NUCLEOTIDE SEQUENCE</scope>
    <source>
        <strain evidence="2">JCM 17251</strain>
    </source>
</reference>
<comment type="caution">
    <text evidence="2">The sequence shown here is derived from an EMBL/GenBank/DDBJ whole genome shotgun (WGS) entry which is preliminary data.</text>
</comment>
<name>A0A917Y4H0_9BACI</name>
<organism evidence="2 3">
    <name type="scientific">Oceanobacillus indicireducens</name>
    <dbReference type="NCBI Taxonomy" id="1004261"/>
    <lineage>
        <taxon>Bacteria</taxon>
        <taxon>Bacillati</taxon>
        <taxon>Bacillota</taxon>
        <taxon>Bacilli</taxon>
        <taxon>Bacillales</taxon>
        <taxon>Bacillaceae</taxon>
        <taxon>Oceanobacillus</taxon>
    </lineage>
</organism>
<evidence type="ECO:0000313" key="2">
    <source>
        <dbReference type="EMBL" id="GGN65903.1"/>
    </source>
</evidence>
<reference evidence="2" key="2">
    <citation type="submission" date="2020-09" db="EMBL/GenBank/DDBJ databases">
        <authorList>
            <person name="Sun Q."/>
            <person name="Ohkuma M."/>
        </authorList>
    </citation>
    <scope>NUCLEOTIDE SEQUENCE</scope>
    <source>
        <strain evidence="2">JCM 17251</strain>
    </source>
</reference>
<dbReference type="Proteomes" id="UP000624041">
    <property type="component" value="Unassembled WGS sequence"/>
</dbReference>
<gene>
    <name evidence="2" type="ORF">GCM10007971_35220</name>
</gene>
<accession>A0A917Y4H0</accession>
<sequence length="58" mass="6608">MRKIYRATQVLLVILFFAIITVSSYSTTAVNVIGAIGIAVSLFYIFLDRKLKRDNVRK</sequence>
<protein>
    <submittedName>
        <fullName evidence="2">Uncharacterized protein</fullName>
    </submittedName>
</protein>
<feature type="transmembrane region" description="Helical" evidence="1">
    <location>
        <begin position="29"/>
        <end position="47"/>
    </location>
</feature>